<accession>A0ABP8XH23</accession>
<dbReference type="Proteomes" id="UP001500843">
    <property type="component" value="Unassembled WGS sequence"/>
</dbReference>
<name>A0ABP8XH23_9MICO</name>
<sequence>MGRPPRHPHHYQGSRMTLDLTVRQAEILAQLQDAYGGITVYVIPGGNTDVADLHTYGPENEHLHSTGTTYSRVLYPLRDAGLLTIAEDRTTYGRLVKITDHGQTTLTARTSHGLPGIEARLQLAPSRAFVERFLDLGTDARRMARVLREIEHRLDVAQRLGGTTVPISVIRHHLKEISRG</sequence>
<reference evidence="2" key="1">
    <citation type="journal article" date="2019" name="Int. J. Syst. Evol. Microbiol.">
        <title>The Global Catalogue of Microorganisms (GCM) 10K type strain sequencing project: providing services to taxonomists for standard genome sequencing and annotation.</title>
        <authorList>
            <consortium name="The Broad Institute Genomics Platform"/>
            <consortium name="The Broad Institute Genome Sequencing Center for Infectious Disease"/>
            <person name="Wu L."/>
            <person name="Ma J."/>
        </authorList>
    </citation>
    <scope>NUCLEOTIDE SEQUENCE [LARGE SCALE GENOMIC DNA]</scope>
    <source>
        <strain evidence="2">JCM 17975</strain>
    </source>
</reference>
<comment type="caution">
    <text evidence="1">The sequence shown here is derived from an EMBL/GenBank/DDBJ whole genome shotgun (WGS) entry which is preliminary data.</text>
</comment>
<proteinExistence type="predicted"/>
<keyword evidence="2" id="KW-1185">Reference proteome</keyword>
<evidence type="ECO:0000313" key="1">
    <source>
        <dbReference type="EMBL" id="GAA4707316.1"/>
    </source>
</evidence>
<organism evidence="1 2">
    <name type="scientific">Promicromonospora umidemergens</name>
    <dbReference type="NCBI Taxonomy" id="629679"/>
    <lineage>
        <taxon>Bacteria</taxon>
        <taxon>Bacillati</taxon>
        <taxon>Actinomycetota</taxon>
        <taxon>Actinomycetes</taxon>
        <taxon>Micrococcales</taxon>
        <taxon>Promicromonosporaceae</taxon>
        <taxon>Promicromonospora</taxon>
    </lineage>
</organism>
<protein>
    <recommendedName>
        <fullName evidence="3">DNA-binding MarR family transcriptional regulator</fullName>
    </recommendedName>
</protein>
<evidence type="ECO:0000313" key="2">
    <source>
        <dbReference type="Proteomes" id="UP001500843"/>
    </source>
</evidence>
<dbReference type="EMBL" id="BAABHM010000013">
    <property type="protein sequence ID" value="GAA4707316.1"/>
    <property type="molecule type" value="Genomic_DNA"/>
</dbReference>
<evidence type="ECO:0008006" key="3">
    <source>
        <dbReference type="Google" id="ProtNLM"/>
    </source>
</evidence>
<gene>
    <name evidence="1" type="ORF">GCM10023198_32180</name>
</gene>